<organism evidence="1 2">
    <name type="scientific">Trifolium medium</name>
    <dbReference type="NCBI Taxonomy" id="97028"/>
    <lineage>
        <taxon>Eukaryota</taxon>
        <taxon>Viridiplantae</taxon>
        <taxon>Streptophyta</taxon>
        <taxon>Embryophyta</taxon>
        <taxon>Tracheophyta</taxon>
        <taxon>Spermatophyta</taxon>
        <taxon>Magnoliopsida</taxon>
        <taxon>eudicotyledons</taxon>
        <taxon>Gunneridae</taxon>
        <taxon>Pentapetalae</taxon>
        <taxon>rosids</taxon>
        <taxon>fabids</taxon>
        <taxon>Fabales</taxon>
        <taxon>Fabaceae</taxon>
        <taxon>Papilionoideae</taxon>
        <taxon>50 kb inversion clade</taxon>
        <taxon>NPAAA clade</taxon>
        <taxon>Hologalegina</taxon>
        <taxon>IRL clade</taxon>
        <taxon>Trifolieae</taxon>
        <taxon>Trifolium</taxon>
    </lineage>
</organism>
<keyword evidence="2" id="KW-1185">Reference proteome</keyword>
<evidence type="ECO:0000313" key="2">
    <source>
        <dbReference type="Proteomes" id="UP000265520"/>
    </source>
</evidence>
<feature type="non-terminal residue" evidence="1">
    <location>
        <position position="1"/>
    </location>
</feature>
<dbReference type="AlphaFoldDB" id="A0A392RTR4"/>
<accession>A0A392RTR4</accession>
<dbReference type="Proteomes" id="UP000265520">
    <property type="component" value="Unassembled WGS sequence"/>
</dbReference>
<protein>
    <submittedName>
        <fullName evidence="1">Uncharacterized protein</fullName>
    </submittedName>
</protein>
<proteinExistence type="predicted"/>
<sequence length="66" mass="7617">SMNLINKNLTRILRAQTLAWVILKQNQETGNAESPLKDKLVPETIPETETVVEDRDVNGYPWRRIV</sequence>
<reference evidence="1 2" key="1">
    <citation type="journal article" date="2018" name="Front. Plant Sci.">
        <title>Red Clover (Trifolium pratense) and Zigzag Clover (T. medium) - A Picture of Genomic Similarities and Differences.</title>
        <authorList>
            <person name="Dluhosova J."/>
            <person name="Istvanek J."/>
            <person name="Nedelnik J."/>
            <person name="Repkova J."/>
        </authorList>
    </citation>
    <scope>NUCLEOTIDE SEQUENCE [LARGE SCALE GENOMIC DNA]</scope>
    <source>
        <strain evidence="2">cv. 10/8</strain>
        <tissue evidence="1">Leaf</tissue>
    </source>
</reference>
<name>A0A392RTR4_9FABA</name>
<dbReference type="EMBL" id="LXQA010264570">
    <property type="protein sequence ID" value="MCI39180.1"/>
    <property type="molecule type" value="Genomic_DNA"/>
</dbReference>
<comment type="caution">
    <text evidence="1">The sequence shown here is derived from an EMBL/GenBank/DDBJ whole genome shotgun (WGS) entry which is preliminary data.</text>
</comment>
<evidence type="ECO:0000313" key="1">
    <source>
        <dbReference type="EMBL" id="MCI39180.1"/>
    </source>
</evidence>